<reference evidence="1 2" key="1">
    <citation type="submission" date="2015-08" db="EMBL/GenBank/DDBJ databases">
        <title>Genome sequencing of Penicillium nordicum.</title>
        <authorList>
            <person name="Nguyen H.D."/>
            <person name="Seifert K.A."/>
        </authorList>
    </citation>
    <scope>NUCLEOTIDE SEQUENCE [LARGE SCALE GENOMIC DNA]</scope>
    <source>
        <strain evidence="1 2">DAOMC 185683</strain>
    </source>
</reference>
<proteinExistence type="predicted"/>
<evidence type="ECO:0000313" key="1">
    <source>
        <dbReference type="EMBL" id="KOS46089.1"/>
    </source>
</evidence>
<dbReference type="Proteomes" id="UP000037696">
    <property type="component" value="Unassembled WGS sequence"/>
</dbReference>
<dbReference type="EMBL" id="LHQQ01000033">
    <property type="protein sequence ID" value="KOS46089.1"/>
    <property type="molecule type" value="Genomic_DNA"/>
</dbReference>
<sequence length="82" mass="8597">MCGLPPGMKLGSVGYANSTGQPSLSSWDHSLKALDCGDPMPLEEVDTSPAGFQYPATACIVSSIFLGYPRDNAVHDPDLGLK</sequence>
<accession>A0A0M9WIF3</accession>
<protein>
    <submittedName>
        <fullName evidence="1">Uncharacterized protein</fullName>
    </submittedName>
</protein>
<gene>
    <name evidence="1" type="ORF">ACN38_g2945</name>
</gene>
<name>A0A0M9WIF3_9EURO</name>
<dbReference type="AlphaFoldDB" id="A0A0M9WIF3"/>
<organism evidence="1 2">
    <name type="scientific">Penicillium nordicum</name>
    <dbReference type="NCBI Taxonomy" id="229535"/>
    <lineage>
        <taxon>Eukaryota</taxon>
        <taxon>Fungi</taxon>
        <taxon>Dikarya</taxon>
        <taxon>Ascomycota</taxon>
        <taxon>Pezizomycotina</taxon>
        <taxon>Eurotiomycetes</taxon>
        <taxon>Eurotiomycetidae</taxon>
        <taxon>Eurotiales</taxon>
        <taxon>Aspergillaceae</taxon>
        <taxon>Penicillium</taxon>
    </lineage>
</organism>
<keyword evidence="2" id="KW-1185">Reference proteome</keyword>
<evidence type="ECO:0000313" key="2">
    <source>
        <dbReference type="Proteomes" id="UP000037696"/>
    </source>
</evidence>
<comment type="caution">
    <text evidence="1">The sequence shown here is derived from an EMBL/GenBank/DDBJ whole genome shotgun (WGS) entry which is preliminary data.</text>
</comment>